<evidence type="ECO:0000256" key="1">
    <source>
        <dbReference type="SAM" id="MobiDB-lite"/>
    </source>
</evidence>
<evidence type="ECO:0008006" key="4">
    <source>
        <dbReference type="Google" id="ProtNLM"/>
    </source>
</evidence>
<dbReference type="EMBL" id="WJHE01000114">
    <property type="protein sequence ID" value="MST31681.1"/>
    <property type="molecule type" value="Genomic_DNA"/>
</dbReference>
<dbReference type="Proteomes" id="UP000437736">
    <property type="component" value="Unassembled WGS sequence"/>
</dbReference>
<feature type="region of interest" description="Disordered" evidence="1">
    <location>
        <begin position="134"/>
        <end position="239"/>
    </location>
</feature>
<comment type="caution">
    <text evidence="2">The sequence shown here is derived from an EMBL/GenBank/DDBJ whole genome shotgun (WGS) entry which is preliminary data.</text>
</comment>
<protein>
    <recommendedName>
        <fullName evidence="4">DUF222 domain-containing protein</fullName>
    </recommendedName>
</protein>
<accession>A0ABW9QPU8</accession>
<sequence>MNPDGVAAALAAQAEGFYSAEAAVGLLIEHRSWLARADFRAFVDVTPSLVDDRVMMASVDWEAALTANLPASSSETQMLAVAAELAGVDTGRSLQDLICGLDRANTTLVVRAVLHSQRGADAAAVTVTPFRPADGNLDRNAEPRVEVPPAGGRRDAARRAGAMTAQPPVPCDSSRTGGRRRPGVLGDECRYYDEPGRFDGSDDAVQRLHPGRAEHDGRTAQPGGRCVVDGGDDLGPEAA</sequence>
<feature type="compositionally biased region" description="Basic and acidic residues" evidence="1">
    <location>
        <begin position="136"/>
        <end position="145"/>
    </location>
</feature>
<proteinExistence type="predicted"/>
<evidence type="ECO:0000313" key="3">
    <source>
        <dbReference type="Proteomes" id="UP000437736"/>
    </source>
</evidence>
<organism evidence="2 3">
    <name type="scientific">Acidiferrimicrobium australe</name>
    <dbReference type="NCBI Taxonomy" id="2664430"/>
    <lineage>
        <taxon>Bacteria</taxon>
        <taxon>Bacillati</taxon>
        <taxon>Actinomycetota</taxon>
        <taxon>Acidimicrobiia</taxon>
        <taxon>Acidimicrobiales</taxon>
        <taxon>Acidimicrobiaceae</taxon>
        <taxon>Acidiferrimicrobium</taxon>
    </lineage>
</organism>
<name>A0ABW9QPU8_9ACTN</name>
<reference evidence="2 3" key="1">
    <citation type="submission" date="2019-11" db="EMBL/GenBank/DDBJ databases">
        <title>Acidiferrimicrobium australis gen. nov., sp. nov., an acidophilic and obligately heterotrophic, member of the Actinobacteria that catalyses dissimilatory oxido- reduction of iron isolated from metal-rich acidic water in Chile.</title>
        <authorList>
            <person name="Gonzalez D."/>
            <person name="Huber K."/>
            <person name="Hedrich S."/>
            <person name="Rojas-Villalobos C."/>
            <person name="Quatrini R."/>
            <person name="Dinamarca M.A."/>
            <person name="Schwarz A."/>
            <person name="Canales C."/>
            <person name="Nancucheo I."/>
        </authorList>
    </citation>
    <scope>NUCLEOTIDE SEQUENCE [LARGE SCALE GENOMIC DNA]</scope>
    <source>
        <strain evidence="2 3">USS-CCA1</strain>
    </source>
</reference>
<evidence type="ECO:0000313" key="2">
    <source>
        <dbReference type="EMBL" id="MST31681.1"/>
    </source>
</evidence>
<keyword evidence="3" id="KW-1185">Reference proteome</keyword>
<gene>
    <name evidence="2" type="ORF">GHK86_02925</name>
</gene>
<feature type="compositionally biased region" description="Basic and acidic residues" evidence="1">
    <location>
        <begin position="187"/>
        <end position="218"/>
    </location>
</feature>
<feature type="compositionally biased region" description="Acidic residues" evidence="1">
    <location>
        <begin position="230"/>
        <end position="239"/>
    </location>
</feature>